<comment type="caution">
    <text evidence="6">The sequence shown here is derived from an EMBL/GenBank/DDBJ whole genome shotgun (WGS) entry which is preliminary data.</text>
</comment>
<evidence type="ECO:0000256" key="2">
    <source>
        <dbReference type="PROSITE-ProRule" id="PRU00024"/>
    </source>
</evidence>
<dbReference type="PANTHER" id="PTHR25462">
    <property type="entry name" value="BONUS, ISOFORM C-RELATED"/>
    <property type="match status" value="1"/>
</dbReference>
<evidence type="ECO:0000313" key="6">
    <source>
        <dbReference type="EMBL" id="KAH3755361.1"/>
    </source>
</evidence>
<evidence type="ECO:0000259" key="5">
    <source>
        <dbReference type="PROSITE" id="PS50119"/>
    </source>
</evidence>
<organism evidence="6 7">
    <name type="scientific">Dreissena polymorpha</name>
    <name type="common">Zebra mussel</name>
    <name type="synonym">Mytilus polymorpha</name>
    <dbReference type="NCBI Taxonomy" id="45954"/>
    <lineage>
        <taxon>Eukaryota</taxon>
        <taxon>Metazoa</taxon>
        <taxon>Spiralia</taxon>
        <taxon>Lophotrochozoa</taxon>
        <taxon>Mollusca</taxon>
        <taxon>Bivalvia</taxon>
        <taxon>Autobranchia</taxon>
        <taxon>Heteroconchia</taxon>
        <taxon>Euheterodonta</taxon>
        <taxon>Imparidentia</taxon>
        <taxon>Neoheterodontei</taxon>
        <taxon>Myida</taxon>
        <taxon>Dreissenoidea</taxon>
        <taxon>Dreissenidae</taxon>
        <taxon>Dreissena</taxon>
    </lineage>
</organism>
<dbReference type="PROSITE" id="PS51125">
    <property type="entry name" value="NHL"/>
    <property type="match status" value="1"/>
</dbReference>
<evidence type="ECO:0000313" key="7">
    <source>
        <dbReference type="Proteomes" id="UP000828390"/>
    </source>
</evidence>
<dbReference type="InterPro" id="IPR047153">
    <property type="entry name" value="TRIM45/56/19-like"/>
</dbReference>
<sequence length="764" mass="85200">MSIIKMADLSTSSHAKGSDEVKDFICSSCKEQAHADFYCKTCLKLYCGKCIQLHDKWFKKHSAYGRNDMKEWPVSKQVEEFLLKCQAHKDDKIEMLCDDHSQLCCTKCAFNDHSQCSKVTPINELTDMQPTDLQGLSVELETVLGEIKSLQISQELSVQALLRTYKEHGAVMIEQMRGNLNFNIDDIDECGNSYVSTSGGHEQYLKEEMCRSVLFIFNEFDNITVKELNEMRDEVISIKGSITSSIHKCTSLHNDLSHFHEFVQKIGDNKELCLIASIKCKHIIQQALTLLGKSGKVFNVQSIYKHNVRIPSDQGVCNFRGICVLPDGQVLVVDWNNQNVKLLNQQYQVVSHWDVNARPVDICLITPSEVAVAVNTSNIHEVQFITVNQGKLVSGRKFQLQHECTCITHHHGDLFVPSGQELYKYSLNGKLICRLYQDRSADWTVEKCAVSPTGDRLYITSWDQNKLLTLARDGTLLATYTDPALRPLSGLHVTPAGQVLLVCGDWPYTVLQVGWEGQSKLATLATHKDGVRWPESVCYSSTTSSIIVGQMWDDTILVFRSLLSQDKDAEDVVDKDDLNTQKYILRGAGPMMGQPLQTQGLIAAVMATCTRLLTTGILLDSRNFTDSPGLSSQKGSTYFVVNTQSIHGHASGGKFDQQLKQDAKGEPIRPGIESALEKALKNDWALSNISEARMSSLHLELQKTLKANKTNIMNLSLGTHAIIDQYLAEQPDVRSAGPRRPVTLPGPGPWGKCSTSPTCRVEPL</sequence>
<keyword evidence="2" id="KW-0479">Metal-binding</keyword>
<evidence type="ECO:0000256" key="3">
    <source>
        <dbReference type="PROSITE-ProRule" id="PRU00504"/>
    </source>
</evidence>
<feature type="domain" description="B box-type" evidence="5">
    <location>
        <begin position="21"/>
        <end position="66"/>
    </location>
</feature>
<dbReference type="InterPro" id="IPR000315">
    <property type="entry name" value="Znf_B-box"/>
</dbReference>
<dbReference type="CDD" id="cd19756">
    <property type="entry name" value="Bbox2"/>
    <property type="match status" value="1"/>
</dbReference>
<dbReference type="AlphaFoldDB" id="A0A9D4DTX2"/>
<accession>A0A9D4DTX2</accession>
<dbReference type="PROSITE" id="PS50119">
    <property type="entry name" value="ZF_BBOX"/>
    <property type="match status" value="2"/>
</dbReference>
<dbReference type="InterPro" id="IPR001258">
    <property type="entry name" value="NHL_repeat"/>
</dbReference>
<reference evidence="6" key="1">
    <citation type="journal article" date="2019" name="bioRxiv">
        <title>The Genome of the Zebra Mussel, Dreissena polymorpha: A Resource for Invasive Species Research.</title>
        <authorList>
            <person name="McCartney M.A."/>
            <person name="Auch B."/>
            <person name="Kono T."/>
            <person name="Mallez S."/>
            <person name="Zhang Y."/>
            <person name="Obille A."/>
            <person name="Becker A."/>
            <person name="Abrahante J.E."/>
            <person name="Garbe J."/>
            <person name="Badalamenti J.P."/>
            <person name="Herman A."/>
            <person name="Mangelson H."/>
            <person name="Liachko I."/>
            <person name="Sullivan S."/>
            <person name="Sone E.D."/>
            <person name="Koren S."/>
            <person name="Silverstein K.A.T."/>
            <person name="Beckman K.B."/>
            <person name="Gohl D.M."/>
        </authorList>
    </citation>
    <scope>NUCLEOTIDE SEQUENCE</scope>
    <source>
        <strain evidence="6">Duluth1</strain>
        <tissue evidence="6">Whole animal</tissue>
    </source>
</reference>
<dbReference type="InterPro" id="IPR011042">
    <property type="entry name" value="6-blade_b-propeller_TolB-like"/>
</dbReference>
<dbReference type="SUPFAM" id="SSF101898">
    <property type="entry name" value="NHL repeat"/>
    <property type="match status" value="1"/>
</dbReference>
<keyword evidence="7" id="KW-1185">Reference proteome</keyword>
<dbReference type="GO" id="GO:0008270">
    <property type="term" value="F:zinc ion binding"/>
    <property type="evidence" value="ECO:0007669"/>
    <property type="project" value="UniProtKB-KW"/>
</dbReference>
<dbReference type="Proteomes" id="UP000828390">
    <property type="component" value="Unassembled WGS sequence"/>
</dbReference>
<reference evidence="6" key="2">
    <citation type="submission" date="2020-11" db="EMBL/GenBank/DDBJ databases">
        <authorList>
            <person name="McCartney M.A."/>
            <person name="Auch B."/>
            <person name="Kono T."/>
            <person name="Mallez S."/>
            <person name="Becker A."/>
            <person name="Gohl D.M."/>
            <person name="Silverstein K.A.T."/>
            <person name="Koren S."/>
            <person name="Bechman K.B."/>
            <person name="Herman A."/>
            <person name="Abrahante J.E."/>
            <person name="Garbe J."/>
        </authorList>
    </citation>
    <scope>NUCLEOTIDE SEQUENCE</scope>
    <source>
        <strain evidence="6">Duluth1</strain>
        <tissue evidence="6">Whole animal</tissue>
    </source>
</reference>
<keyword evidence="2" id="KW-0863">Zinc-finger</keyword>
<dbReference type="Gene3D" id="3.30.160.60">
    <property type="entry name" value="Classic Zinc Finger"/>
    <property type="match status" value="1"/>
</dbReference>
<dbReference type="Gene3D" id="2.120.10.30">
    <property type="entry name" value="TolB, C-terminal domain"/>
    <property type="match status" value="1"/>
</dbReference>
<protein>
    <recommendedName>
        <fullName evidence="5">B box-type domain-containing protein</fullName>
    </recommendedName>
</protein>
<feature type="domain" description="B box-type" evidence="5">
    <location>
        <begin position="80"/>
        <end position="122"/>
    </location>
</feature>
<dbReference type="EMBL" id="JAIWYP010000010">
    <property type="protein sequence ID" value="KAH3755361.1"/>
    <property type="molecule type" value="Genomic_DNA"/>
</dbReference>
<keyword evidence="1" id="KW-0677">Repeat</keyword>
<keyword evidence="2" id="KW-0862">Zinc</keyword>
<dbReference type="PANTHER" id="PTHR25462:SF296">
    <property type="entry name" value="MEIOTIC P26, ISOFORM F"/>
    <property type="match status" value="1"/>
</dbReference>
<evidence type="ECO:0000256" key="1">
    <source>
        <dbReference type="ARBA" id="ARBA00022737"/>
    </source>
</evidence>
<proteinExistence type="predicted"/>
<name>A0A9D4DTX2_DREPO</name>
<gene>
    <name evidence="6" type="ORF">DPMN_190054</name>
</gene>
<feature type="repeat" description="NHL" evidence="3">
    <location>
        <begin position="320"/>
        <end position="346"/>
    </location>
</feature>
<feature type="region of interest" description="Disordered" evidence="4">
    <location>
        <begin position="733"/>
        <end position="764"/>
    </location>
</feature>
<evidence type="ECO:0000256" key="4">
    <source>
        <dbReference type="SAM" id="MobiDB-lite"/>
    </source>
</evidence>